<dbReference type="Gene3D" id="2.160.20.10">
    <property type="entry name" value="Single-stranded right-handed beta-helix, Pectin lyase-like"/>
    <property type="match status" value="1"/>
</dbReference>
<dbReference type="Proteomes" id="UP000366872">
    <property type="component" value="Unassembled WGS sequence"/>
</dbReference>
<evidence type="ECO:0000313" key="1">
    <source>
        <dbReference type="EMBL" id="VGO17776.1"/>
    </source>
</evidence>
<gene>
    <name evidence="1" type="ORF">PDESU_06378</name>
</gene>
<dbReference type="AlphaFoldDB" id="A0A6C2UEY9"/>
<evidence type="ECO:0000313" key="2">
    <source>
        <dbReference type="Proteomes" id="UP000366872"/>
    </source>
</evidence>
<protein>
    <submittedName>
        <fullName evidence="1">Uncharacterized protein</fullName>
    </submittedName>
</protein>
<reference evidence="1 2" key="1">
    <citation type="submission" date="2019-04" db="EMBL/GenBank/DDBJ databases">
        <authorList>
            <person name="Van Vliet M D."/>
        </authorList>
    </citation>
    <scope>NUCLEOTIDE SEQUENCE [LARGE SCALE GENOMIC DNA]</scope>
    <source>
        <strain evidence="1 2">F1</strain>
    </source>
</reference>
<organism evidence="1 2">
    <name type="scientific">Pontiella desulfatans</name>
    <dbReference type="NCBI Taxonomy" id="2750659"/>
    <lineage>
        <taxon>Bacteria</taxon>
        <taxon>Pseudomonadati</taxon>
        <taxon>Kiritimatiellota</taxon>
        <taxon>Kiritimatiellia</taxon>
        <taxon>Kiritimatiellales</taxon>
        <taxon>Pontiellaceae</taxon>
        <taxon>Pontiella</taxon>
    </lineage>
</organism>
<dbReference type="EMBL" id="CAAHFG010000005">
    <property type="protein sequence ID" value="VGO17776.1"/>
    <property type="molecule type" value="Genomic_DNA"/>
</dbReference>
<proteinExistence type="predicted"/>
<dbReference type="SUPFAM" id="SSF51126">
    <property type="entry name" value="Pectin lyase-like"/>
    <property type="match status" value="1"/>
</dbReference>
<dbReference type="InterPro" id="IPR006626">
    <property type="entry name" value="PbH1"/>
</dbReference>
<dbReference type="RefSeq" id="WP_168442727.1">
    <property type="nucleotide sequence ID" value="NZ_CAAHFG010000005.1"/>
</dbReference>
<sequence>MKAFIISVAMILAADLTVLAQIAVIDENFDSLSLGDITGINQEIAGAGLRLHNHVVGEVVTPHPAFTSSSGNAFQLTTGTNPSGGWGLLSADNSPRSVSLTVGEEITLSFDMYVQAVPGSSTEPELQMMLDGSEAAVREFTELAGASVGDVIQVSWAVPVSPTMESASAISPRIGLEGHNNNFIDPGTNVDVIQIDNLKLSVVAATPNTYYLDADGGNDGNSGTSPGNAWASLSKAGSFAFSAGEQLLLQRGDTFNGKLVLSADSGANGNPVVIGAYGSGNRPVIDAAGYLAGIQITSCDHLLIQDLEITGDGGAHVDGSDGTDRYGIYINNTSGNDSDHITISNVYFHAIYPFLASSHEGHNPTTYTGYGILASGQNGNHSEYLTVVNCHFENLGMSCINMSRQNNMSVLKNLMENIGGPAMVPNRCDDLLVRGNTVDGSGQYTDPRMHGRGSGIWPINCNGVLIEKNAFMHARGRYDSCGVHLDIGNTDAIVQYNLSMDNEGGFVEILGVNANCSYRYNISINDGNRRPGVNENGLTQGSGHTILFSSHNFSEQPRHGPYNSYIYNNTIFVKDGQHASFSIEQGTKGILMANNLFYIEGELEDENPYWRGAYTNLLPGTAIWTNNLYQRGGIYPENWIFEEGNPMYGNPQFPNAGGFTPEDYIPMPGSMVEGRSVDIPVIPGDPIGLAVGFGVTEDFFGNPIIGQPDIGAVEIGGGLSTEIGSAFDHWPEEHDGTVEMHAVPRPTGAEYYFSETSGNAGGEDSGWQISPSYTDTGLLPNTLYTYTVTTRDAGDMVFGTSVVEEVMPVSFSPYPSHIMLEEDFSSTVDPDNHSSPFPENTWYLVDGSVGQENQDSSVVTTDGGLQLGFGYEEMLVQYYSDQTWTLNRDYQFSGDWEIKTLFENHLGIKVGFGEFDPVTGALINKFGETDLGDTVSPTAGETGSFNLTVTSAELQTEGVNPANRVGIYFYRDNDGIVGAQTENAKNDIYLVDNLVLQQDGAGVDTDGDSIPDSIEDSLGGLDPEGDYDADGLLNAEEILVGQPIDVAGSPVMAGMTNGTQIVVYDPWVLSNRVYILEHKEALLSSNAWKAVDAMSGSAEADNGDYAFPNTGTDTQAFYRIRVEWE</sequence>
<name>A0A6C2UEY9_PONDE</name>
<accession>A0A6C2UEY9</accession>
<dbReference type="InterPro" id="IPR012334">
    <property type="entry name" value="Pectin_lyas_fold"/>
</dbReference>
<dbReference type="SMART" id="SM00710">
    <property type="entry name" value="PbH1"/>
    <property type="match status" value="6"/>
</dbReference>
<keyword evidence="2" id="KW-1185">Reference proteome</keyword>
<dbReference type="InterPro" id="IPR011050">
    <property type="entry name" value="Pectin_lyase_fold/virulence"/>
</dbReference>